<organism evidence="2 3">
    <name type="scientific">Microlunatus parietis</name>
    <dbReference type="NCBI Taxonomy" id="682979"/>
    <lineage>
        <taxon>Bacteria</taxon>
        <taxon>Bacillati</taxon>
        <taxon>Actinomycetota</taxon>
        <taxon>Actinomycetes</taxon>
        <taxon>Propionibacteriales</taxon>
        <taxon>Propionibacteriaceae</taxon>
        <taxon>Microlunatus</taxon>
    </lineage>
</organism>
<reference evidence="2 3" key="1">
    <citation type="submission" date="2020-07" db="EMBL/GenBank/DDBJ databases">
        <title>Sequencing the genomes of 1000 actinobacteria strains.</title>
        <authorList>
            <person name="Klenk H.-P."/>
        </authorList>
    </citation>
    <scope>NUCLEOTIDE SEQUENCE [LARGE SCALE GENOMIC DNA]</scope>
    <source>
        <strain evidence="2 3">DSM 22083</strain>
    </source>
</reference>
<evidence type="ECO:0000259" key="1">
    <source>
        <dbReference type="PROSITE" id="PS01124"/>
    </source>
</evidence>
<accession>A0A7Y9L9P0</accession>
<proteinExistence type="predicted"/>
<dbReference type="Gene3D" id="1.10.10.60">
    <property type="entry name" value="Homeodomain-like"/>
    <property type="match status" value="1"/>
</dbReference>
<dbReference type="RefSeq" id="WP_179747653.1">
    <property type="nucleotide sequence ID" value="NZ_JACCBU010000001.1"/>
</dbReference>
<gene>
    <name evidence="2" type="ORF">BKA15_000104</name>
</gene>
<keyword evidence="3" id="KW-1185">Reference proteome</keyword>
<feature type="domain" description="HTH araC/xylS-type" evidence="1">
    <location>
        <begin position="158"/>
        <end position="230"/>
    </location>
</feature>
<dbReference type="AlphaFoldDB" id="A0A7Y9L9P0"/>
<dbReference type="InterPro" id="IPR018060">
    <property type="entry name" value="HTH_AraC"/>
</dbReference>
<evidence type="ECO:0000313" key="3">
    <source>
        <dbReference type="Proteomes" id="UP000569914"/>
    </source>
</evidence>
<dbReference type="Pfam" id="PF12833">
    <property type="entry name" value="HTH_18"/>
    <property type="match status" value="1"/>
</dbReference>
<dbReference type="Proteomes" id="UP000569914">
    <property type="component" value="Unassembled WGS sequence"/>
</dbReference>
<sequence length="242" mass="26889">MTPTRDRGARLPVEHRSSESAYIACVWRTTGARVAEEMLAIAESRWDLVFWEERGELCGSVVGPSARPRRVPIPDASETFGINFAFGTVLGQLPATRQVDGILRLPDVSRRKVRLAGTSWSLPTFDNAEAFVAGLVREEILVRDRLVAEVHRGATTDLSTRTVQRRFLSATGLPRSVARQIDRARNAAVRLEAGAAPAEVVAELDFYDHSHLVRALRRYLGRTPTQLRLGDHPEPLSLLYPT</sequence>
<dbReference type="EMBL" id="JACCBU010000001">
    <property type="protein sequence ID" value="NYE68775.1"/>
    <property type="molecule type" value="Genomic_DNA"/>
</dbReference>
<evidence type="ECO:0000313" key="2">
    <source>
        <dbReference type="EMBL" id="NYE68775.1"/>
    </source>
</evidence>
<protein>
    <recommendedName>
        <fullName evidence="1">HTH araC/xylS-type domain-containing protein</fullName>
    </recommendedName>
</protein>
<comment type="caution">
    <text evidence="2">The sequence shown here is derived from an EMBL/GenBank/DDBJ whole genome shotgun (WGS) entry which is preliminary data.</text>
</comment>
<dbReference type="PROSITE" id="PS01124">
    <property type="entry name" value="HTH_ARAC_FAMILY_2"/>
    <property type="match status" value="1"/>
</dbReference>
<name>A0A7Y9L9P0_9ACTN</name>
<dbReference type="GO" id="GO:0043565">
    <property type="term" value="F:sequence-specific DNA binding"/>
    <property type="evidence" value="ECO:0007669"/>
    <property type="project" value="InterPro"/>
</dbReference>
<dbReference type="GO" id="GO:0003700">
    <property type="term" value="F:DNA-binding transcription factor activity"/>
    <property type="evidence" value="ECO:0007669"/>
    <property type="project" value="InterPro"/>
</dbReference>